<feature type="region of interest" description="Disordered" evidence="2">
    <location>
        <begin position="597"/>
        <end position="620"/>
    </location>
</feature>
<evidence type="ECO:0000313" key="4">
    <source>
        <dbReference type="Proteomes" id="UP000595140"/>
    </source>
</evidence>
<evidence type="ECO:0008006" key="5">
    <source>
        <dbReference type="Google" id="ProtNLM"/>
    </source>
</evidence>
<sequence length="1165" mass="131235">METESPDSDSIAGIALHFPVNDSDPTSLQSTPRLPRRLRRRLLESKSPSTTAEDIEAKLRGAELRRQQFYEILSSKARKKLRSLTWSSSLQDEDLARRLEAKLSAAAHKRLSILAKVQRRLARLDELRQAAKAAAEMRFEKQRDELGSKVESRVHQAEVNRMLILNAHRKRRDAKKERTDQLLRRKIIKESKYKESIRAAIYRKRAAAEKIRLGVLEAQRSRARARVLLVQQVANNVTRKREIERTKLKDELACRLLKAQSLRAEYLKHRGNLQNIDHPFPKMIELQNLLCSKLARCWRQFVRHRGTTHALAKEFAELNIHGETVKRMTFEQLASKIESVVTIQTTKSLLDRLESRIIISQKIFGSSRAFSLGNTDHLLKHVLFPSKGANADKPSKKCRSYGDKITGTIKSTRYPVRVVLCAYMIFGHPDMVFIGNGHDVNALADSAGVFVKEFDLLIKVISEGPIQPSIGEIDNSADPPNWLTFRSQLEAFDKAWCSYLYSFVKWKVKDAKLLEEDLVRAACQLDYSMLQARKLAAEDDYNIAEMKVLQKQVAENQKVLSEKLQQLAGEGGIKHLKHALQKTRTRFAKKKEHNNLLSASDHHIPSSSSSGAYNNSTPLDDKKCDGVEGFPDVQHESGPLLKLRASSSNNIYSLAPKKLPTFTDAATVQTENEILVNDIIHESCRLDTINEDQSNIMTKLRHTMEKAFWDGVIDSVNQDKPDYSWVLKLIKEVRDELCKISPSSWRQNIVESIDIDIISQMLTAGILDMDYLGRILEYSLMTLQKLCAPDDEDELKASHQKLLLELADISQAADKSVTKTAVVAVQGLRFVLEQIQGLKRSISKARIRLLEPYLKGPAGVEYLRNAFSKRYGPPSEACSSLPLVNELFSALVLEFENEWNEHLSSLSALGLNNEMCFQDEAPSTLRAGGGYIHGELTLNAVTSSTVGNEQPECKGEKVDLLLRLGLLRIVTEIEGLTIETLPETLKLNFYRLRAAQSELQKIIVICISILVLRQTLLTEQHLVSSQGDMEILIAKCVKQLYEVVDSTEDAGIAELVESMSSCLESDETDKSRARKDVVRNMLRKSLQAEDPVFTRTSHAIRLATRGVLLSGSGTKGRKLAESVLRRVGASFLTERLVEAVGNLLVVAIVSANVHRPWYEQVLGNL</sequence>
<comment type="similarity">
    <text evidence="1">Belongs to the TCP11 family.</text>
</comment>
<evidence type="ECO:0000313" key="3">
    <source>
        <dbReference type="EMBL" id="VFQ60834.1"/>
    </source>
</evidence>
<name>A0A484KAG4_9ASTE</name>
<evidence type="ECO:0000256" key="2">
    <source>
        <dbReference type="SAM" id="MobiDB-lite"/>
    </source>
</evidence>
<dbReference type="InterPro" id="IPR008862">
    <property type="entry name" value="Tcp11"/>
</dbReference>
<reference evidence="3 4" key="1">
    <citation type="submission" date="2018-04" db="EMBL/GenBank/DDBJ databases">
        <authorList>
            <person name="Vogel A."/>
        </authorList>
    </citation>
    <scope>NUCLEOTIDE SEQUENCE [LARGE SCALE GENOMIC DNA]</scope>
</reference>
<dbReference type="Pfam" id="PF05794">
    <property type="entry name" value="Tcp11"/>
    <property type="match status" value="1"/>
</dbReference>
<dbReference type="EMBL" id="OOIL02000126">
    <property type="protein sequence ID" value="VFQ60834.1"/>
    <property type="molecule type" value="Genomic_DNA"/>
</dbReference>
<accession>A0A484KAG4</accession>
<dbReference type="OrthoDB" id="276323at2759"/>
<evidence type="ECO:0000256" key="1">
    <source>
        <dbReference type="ARBA" id="ARBA00010954"/>
    </source>
</evidence>
<proteinExistence type="inferred from homology"/>
<dbReference type="PANTHER" id="PTHR12832:SF36">
    <property type="entry name" value="T-COMPLEX PROTEIN 11"/>
    <property type="match status" value="1"/>
</dbReference>
<gene>
    <name evidence="3" type="ORF">CCAM_LOCUS2610</name>
</gene>
<organism evidence="3 4">
    <name type="scientific">Cuscuta campestris</name>
    <dbReference type="NCBI Taxonomy" id="132261"/>
    <lineage>
        <taxon>Eukaryota</taxon>
        <taxon>Viridiplantae</taxon>
        <taxon>Streptophyta</taxon>
        <taxon>Embryophyta</taxon>
        <taxon>Tracheophyta</taxon>
        <taxon>Spermatophyta</taxon>
        <taxon>Magnoliopsida</taxon>
        <taxon>eudicotyledons</taxon>
        <taxon>Gunneridae</taxon>
        <taxon>Pentapetalae</taxon>
        <taxon>asterids</taxon>
        <taxon>lamiids</taxon>
        <taxon>Solanales</taxon>
        <taxon>Convolvulaceae</taxon>
        <taxon>Cuscuteae</taxon>
        <taxon>Cuscuta</taxon>
        <taxon>Cuscuta subgen. Grammica</taxon>
        <taxon>Cuscuta sect. Cleistogrammica</taxon>
    </lineage>
</organism>
<dbReference type="Proteomes" id="UP000595140">
    <property type="component" value="Unassembled WGS sequence"/>
</dbReference>
<dbReference type="PANTHER" id="PTHR12832">
    <property type="entry name" value="TESTIS-SPECIFIC PROTEIN PBS13 T-COMPLEX 11"/>
    <property type="match status" value="1"/>
</dbReference>
<dbReference type="GO" id="GO:0007165">
    <property type="term" value="P:signal transduction"/>
    <property type="evidence" value="ECO:0007669"/>
    <property type="project" value="TreeGrafter"/>
</dbReference>
<dbReference type="AlphaFoldDB" id="A0A484KAG4"/>
<protein>
    <recommendedName>
        <fullName evidence="5">T-complex protein 11</fullName>
    </recommendedName>
</protein>
<keyword evidence="4" id="KW-1185">Reference proteome</keyword>